<dbReference type="EnsemblBacteria" id="ABK78372">
    <property type="protein sequence ID" value="ABK78372"/>
    <property type="gene ID" value="CENSYa_1761"/>
</dbReference>
<reference evidence="2 3" key="1">
    <citation type="journal article" date="2006" name="Proc. Natl. Acad. Sci. U.S.A.">
        <title>Genomic analysis of the uncultivated marine crenarchaeote Cenarchaeum symbiosum.</title>
        <authorList>
            <person name="Hallam S.J."/>
            <person name="Konstantinidis K.T."/>
            <person name="Putnam N."/>
            <person name="Schleper C."/>
            <person name="Watanabe Y."/>
            <person name="Sugahara J."/>
            <person name="Preston C."/>
            <person name="de la Torre J."/>
            <person name="Richardson P.M."/>
            <person name="DeLong E.F."/>
        </authorList>
    </citation>
    <scope>NUCLEOTIDE SEQUENCE [LARGE SCALE GENOMIC DNA]</scope>
    <source>
        <strain evidence="3">A</strain>
    </source>
</reference>
<evidence type="ECO:0000313" key="2">
    <source>
        <dbReference type="EMBL" id="ABK78372.1"/>
    </source>
</evidence>
<evidence type="ECO:0000313" key="3">
    <source>
        <dbReference type="Proteomes" id="UP000000758"/>
    </source>
</evidence>
<dbReference type="PANTHER" id="PTHR39966">
    <property type="entry name" value="BLL2471 PROTEIN-RELATED"/>
    <property type="match status" value="1"/>
</dbReference>
<dbReference type="EMBL" id="DP000238">
    <property type="protein sequence ID" value="ABK78372.1"/>
    <property type="molecule type" value="Genomic_DNA"/>
</dbReference>
<dbReference type="HOGENOM" id="CLU_095978_2_0_2"/>
<organism evidence="2 3">
    <name type="scientific">Cenarchaeum symbiosum (strain A)</name>
    <dbReference type="NCBI Taxonomy" id="414004"/>
    <lineage>
        <taxon>Archaea</taxon>
        <taxon>Nitrososphaerota</taxon>
        <taxon>Candidatus Cenarchaeales</taxon>
        <taxon>Candidatus Cenarchaeaceae</taxon>
        <taxon>Candidatus Cenarchaeum</taxon>
    </lineage>
</organism>
<name>A0RYF5_CENSY</name>
<dbReference type="AlphaFoldDB" id="A0RYF5"/>
<gene>
    <name evidence="2" type="ordered locus">CENSYa_1761</name>
</gene>
<protein>
    <recommendedName>
        <fullName evidence="1">Hemerythrin-like domain-containing protein</fullName>
    </recommendedName>
</protein>
<dbReference type="InterPro" id="IPR012312">
    <property type="entry name" value="Hemerythrin-like"/>
</dbReference>
<dbReference type="Pfam" id="PF01814">
    <property type="entry name" value="Hemerythrin"/>
    <property type="match status" value="1"/>
</dbReference>
<keyword evidence="3" id="KW-1185">Reference proteome</keyword>
<dbReference type="Gene3D" id="1.20.120.520">
    <property type="entry name" value="nmb1532 protein domain like"/>
    <property type="match status" value="1"/>
</dbReference>
<feature type="domain" description="Hemerythrin-like" evidence="1">
    <location>
        <begin position="6"/>
        <end position="136"/>
    </location>
</feature>
<dbReference type="KEGG" id="csy:CENSYa_1761"/>
<proteinExistence type="predicted"/>
<evidence type="ECO:0000259" key="1">
    <source>
        <dbReference type="Pfam" id="PF01814"/>
    </source>
</evidence>
<dbReference type="Proteomes" id="UP000000758">
    <property type="component" value="Chromosome"/>
</dbReference>
<accession>A0RYF5</accession>
<dbReference type="GO" id="GO:0005886">
    <property type="term" value="C:plasma membrane"/>
    <property type="evidence" value="ECO:0007669"/>
    <property type="project" value="TreeGrafter"/>
</dbReference>
<sequence length="183" mass="20342">MSTVSLQKDHDLITKVVKSMEATTSLLEEGKEVPGTILMQVIDFSTNFTDICHHSKEEDSLFPALVGAGMEAEEGPVAMMLQDHEKTREIGARMEASARVYLAGGGSKDLVADLKEYVQHMTEHLWKESNRLFPMAEARLQHMARKVDAEVHEIEDAKLRGVKKDRAHYEKLADDLAGHLGSG</sequence>
<dbReference type="PANTHER" id="PTHR39966:SF1">
    <property type="entry name" value="HEMERYTHRIN-LIKE DOMAIN-CONTAINING PROTEIN"/>
    <property type="match status" value="1"/>
</dbReference>